<dbReference type="InterPro" id="IPR016161">
    <property type="entry name" value="Ald_DH/histidinol_DH"/>
</dbReference>
<dbReference type="Gene3D" id="3.40.605.10">
    <property type="entry name" value="Aldehyde Dehydrogenase, Chain A, domain 1"/>
    <property type="match status" value="1"/>
</dbReference>
<dbReference type="AlphaFoldDB" id="A0A1R4IAL6"/>
<accession>A0A1R4IAL6</accession>
<organism evidence="2 3">
    <name type="scientific">Marinilactibacillus psychrotolerans 42ea</name>
    <dbReference type="NCBI Taxonomy" id="1255609"/>
    <lineage>
        <taxon>Bacteria</taxon>
        <taxon>Bacillati</taxon>
        <taxon>Bacillota</taxon>
        <taxon>Bacilli</taxon>
        <taxon>Lactobacillales</taxon>
        <taxon>Carnobacteriaceae</taxon>
        <taxon>Marinilactibacillus</taxon>
    </lineage>
</organism>
<protein>
    <submittedName>
        <fullName evidence="2">Uncharacterized protein</fullName>
    </submittedName>
</protein>
<dbReference type="SUPFAM" id="SSF53720">
    <property type="entry name" value="ALDH-like"/>
    <property type="match status" value="1"/>
</dbReference>
<dbReference type="GO" id="GO:0016491">
    <property type="term" value="F:oxidoreductase activity"/>
    <property type="evidence" value="ECO:0007669"/>
    <property type="project" value="UniProtKB-KW"/>
</dbReference>
<name>A0A1R4IAL6_9LACT</name>
<dbReference type="RefSeq" id="WP_306298318.1">
    <property type="nucleotide sequence ID" value="NZ_FUKW01000004.1"/>
</dbReference>
<keyword evidence="1" id="KW-0560">Oxidoreductase</keyword>
<evidence type="ECO:0000313" key="3">
    <source>
        <dbReference type="Proteomes" id="UP000195611"/>
    </source>
</evidence>
<dbReference type="EMBL" id="FUKW01000004">
    <property type="protein sequence ID" value="SJN16779.1"/>
    <property type="molecule type" value="Genomic_DNA"/>
</dbReference>
<dbReference type="Proteomes" id="UP000195611">
    <property type="component" value="Unassembled WGS sequence"/>
</dbReference>
<reference evidence="2 3" key="1">
    <citation type="submission" date="2017-02" db="EMBL/GenBank/DDBJ databases">
        <authorList>
            <person name="Peterson S.W."/>
        </authorList>
    </citation>
    <scope>NUCLEOTIDE SEQUENCE [LARGE SCALE GENOMIC DNA]</scope>
    <source>
        <strain evidence="2 3">42ea</strain>
    </source>
</reference>
<proteinExistence type="predicted"/>
<dbReference type="InterPro" id="IPR016162">
    <property type="entry name" value="Ald_DH_N"/>
</dbReference>
<gene>
    <name evidence="2" type="ORF">FM115_00185</name>
</gene>
<evidence type="ECO:0000313" key="2">
    <source>
        <dbReference type="EMBL" id="SJN16779.1"/>
    </source>
</evidence>
<evidence type="ECO:0000256" key="1">
    <source>
        <dbReference type="ARBA" id="ARBA00023002"/>
    </source>
</evidence>
<sequence length="40" mass="4638">MREETLYYNGEWQKAQSTDYTDVINPTTEETIGKVVNANQ</sequence>